<name>A0A1V2KZP6_CYBFA</name>
<gene>
    <name evidence="1" type="ORF">BON22_5004</name>
</gene>
<reference evidence="2" key="1">
    <citation type="journal article" date="2017" name="Genome Announc.">
        <title>Genome sequences of Cyberlindnera fabianii 65, Pichia kudriavzevii 129, and Saccharomyces cerevisiae 131 isolated from fermented masau fruits in Zimbabwe.</title>
        <authorList>
            <person name="van Rijswijck I.M.H."/>
            <person name="Derks M.F.L."/>
            <person name="Abee T."/>
            <person name="de Ridder D."/>
            <person name="Smid E.J."/>
        </authorList>
    </citation>
    <scope>NUCLEOTIDE SEQUENCE [LARGE SCALE GENOMIC DNA]</scope>
    <source>
        <strain evidence="2">65</strain>
    </source>
</reference>
<comment type="caution">
    <text evidence="1">The sequence shown here is derived from an EMBL/GenBank/DDBJ whole genome shotgun (WGS) entry which is preliminary data.</text>
</comment>
<keyword evidence="2" id="KW-1185">Reference proteome</keyword>
<evidence type="ECO:0000313" key="1">
    <source>
        <dbReference type="EMBL" id="ONH65083.1"/>
    </source>
</evidence>
<dbReference type="VEuPathDB" id="FungiDB:BON22_5004"/>
<dbReference type="Proteomes" id="UP000189513">
    <property type="component" value="Unassembled WGS sequence"/>
</dbReference>
<dbReference type="AlphaFoldDB" id="A0A1V2KZP6"/>
<organism evidence="1 2">
    <name type="scientific">Cyberlindnera fabianii</name>
    <name type="common">Yeast</name>
    <name type="synonym">Hansenula fabianii</name>
    <dbReference type="NCBI Taxonomy" id="36022"/>
    <lineage>
        <taxon>Eukaryota</taxon>
        <taxon>Fungi</taxon>
        <taxon>Dikarya</taxon>
        <taxon>Ascomycota</taxon>
        <taxon>Saccharomycotina</taxon>
        <taxon>Saccharomycetes</taxon>
        <taxon>Phaffomycetales</taxon>
        <taxon>Phaffomycetaceae</taxon>
        <taxon>Cyberlindnera</taxon>
    </lineage>
</organism>
<sequence length="534" mass="61790">MELTSDLEDEITSISQAKRMLLGLCLVHRGYVAEGLREISITVELPHDNYTKFSGLLLLYFGFMACGLPGHALRALEEAEHIDEDRVIEMLSSSTEPLRKGFKRSTLSLNIRSMKERLHFYHVRSVELSMSAVQFLVQRKITDVICNLTSMFDLIVNLMQVSAPEPFTNVKIILKQLEQDWQATHLPSDDYEKKKRSQWRKRPLINAKDLKNNIVFKTVQGYSEFLEGNYESSFFHFSGSLEMVSSERFDVKDRHTLKTLLSSSILRSITVLAIQAFVRIPSHSTLKNLMHCDHLISEITQWSQDMHTRREHQSGKLEPFFTTLGFLYIDKSILEATKVTSSEIEPLPEFLEEAIRKLVIASTLKYCDDESVGDIFDTIVTCCLLQGGYHIKIIWFFRFLADYFRVATGLNQVCSDGFELPEFIKMLNKSARMRASKIEKLRWTLSTEEKTLLISEGGIEPRMVCIPPCHIVRNEGHLTLLQFERWYSAIEITEKMRKTDDLVDLWVNSYIDYHDDLPHHIINFMENNIKIVVN</sequence>
<dbReference type="EMBL" id="MPUK01000013">
    <property type="protein sequence ID" value="ONH65083.1"/>
    <property type="molecule type" value="Genomic_DNA"/>
</dbReference>
<evidence type="ECO:0000313" key="2">
    <source>
        <dbReference type="Proteomes" id="UP000189513"/>
    </source>
</evidence>
<protein>
    <submittedName>
        <fullName evidence="1">Uncharacterized protein</fullName>
    </submittedName>
</protein>
<accession>A0A1V2KZP6</accession>
<proteinExistence type="predicted"/>